<dbReference type="Pfam" id="PF13193">
    <property type="entry name" value="AMP-binding_C"/>
    <property type="match status" value="1"/>
</dbReference>
<protein>
    <submittedName>
        <fullName evidence="4">AMP-binding protein</fullName>
    </submittedName>
</protein>
<dbReference type="PANTHER" id="PTHR43201:SF8">
    <property type="entry name" value="ACYL-COA SYNTHETASE FAMILY MEMBER 3"/>
    <property type="match status" value="1"/>
</dbReference>
<dbReference type="EMBL" id="JACNFK010000024">
    <property type="protein sequence ID" value="MBC8519516.1"/>
    <property type="molecule type" value="Genomic_DNA"/>
</dbReference>
<gene>
    <name evidence="4" type="ORF">H8D24_03795</name>
</gene>
<proteinExistence type="inferred from homology"/>
<evidence type="ECO:0000313" key="4">
    <source>
        <dbReference type="EMBL" id="MBC8519516.1"/>
    </source>
</evidence>
<reference evidence="4 5" key="1">
    <citation type="submission" date="2020-08" db="EMBL/GenBank/DDBJ databases">
        <title>Bridging the membrane lipid divide: bacteria of the FCB group superphylum have the potential to synthesize archaeal ether lipids.</title>
        <authorList>
            <person name="Villanueva L."/>
            <person name="Von Meijenfeldt F.A.B."/>
            <person name="Westbye A.B."/>
            <person name="Yadav S."/>
            <person name="Hopmans E.C."/>
            <person name="Dutilh B.E."/>
            <person name="Sinninghe Damste J.S."/>
        </authorList>
    </citation>
    <scope>NUCLEOTIDE SEQUENCE [LARGE SCALE GENOMIC DNA]</scope>
    <source>
        <strain evidence="4">NIOZ-UU100</strain>
    </source>
</reference>
<dbReference type="SUPFAM" id="SSF56801">
    <property type="entry name" value="Acetyl-CoA synthetase-like"/>
    <property type="match status" value="1"/>
</dbReference>
<sequence>MSVDEVDITLETSGTEGVAKQVSFSVERLRASARMGRALEDLQSGDCWLNCLPLNHVGGLSIKYRCEEAGAAMLLHEGFDPEKIYGDLKRHFVTHISLVPVMLSKLLDYFGDKPAPTYLKTVLIGGDHLPKSLAQRAVERGWPIVVSYGLTETASRITMLRLSGENIAAWDDSDVGPPLPGVSVTIGGQGEIRIRSDQLLGDHEVVTADHGAVDDSGHLHVYGRLDCRIISGGVTIDPVTIEQLMISAPGVKDVGVGSVPDKEWGERIVAVIAGDMNQDIVAGWMRENIPSGLRPRELLLVSELRRNRLGKLDREWLKNQAESAFSIP</sequence>
<accession>A0A8J6PAP5</accession>
<dbReference type="GO" id="GO:0006631">
    <property type="term" value="P:fatty acid metabolic process"/>
    <property type="evidence" value="ECO:0007669"/>
    <property type="project" value="TreeGrafter"/>
</dbReference>
<evidence type="ECO:0000256" key="1">
    <source>
        <dbReference type="ARBA" id="ARBA00006432"/>
    </source>
</evidence>
<dbReference type="InterPro" id="IPR000873">
    <property type="entry name" value="AMP-dep_synth/lig_dom"/>
</dbReference>
<dbReference type="Pfam" id="PF00501">
    <property type="entry name" value="AMP-binding"/>
    <property type="match status" value="1"/>
</dbReference>
<dbReference type="GO" id="GO:0031956">
    <property type="term" value="F:medium-chain fatty acid-CoA ligase activity"/>
    <property type="evidence" value="ECO:0007669"/>
    <property type="project" value="TreeGrafter"/>
</dbReference>
<organism evidence="4 5">
    <name type="scientific">Candidatus Thiopontia autotrophica</name>
    <dbReference type="NCBI Taxonomy" id="2841688"/>
    <lineage>
        <taxon>Bacteria</taxon>
        <taxon>Pseudomonadati</taxon>
        <taxon>Pseudomonadota</taxon>
        <taxon>Gammaproteobacteria</taxon>
        <taxon>Candidatus Thiopontia</taxon>
    </lineage>
</organism>
<dbReference type="InterPro" id="IPR025110">
    <property type="entry name" value="AMP-bd_C"/>
</dbReference>
<dbReference type="Gene3D" id="3.40.50.12780">
    <property type="entry name" value="N-terminal domain of ligase-like"/>
    <property type="match status" value="1"/>
</dbReference>
<dbReference type="Gene3D" id="3.30.300.30">
    <property type="match status" value="1"/>
</dbReference>
<name>A0A8J6PAP5_9GAMM</name>
<dbReference type="InterPro" id="IPR042099">
    <property type="entry name" value="ANL_N_sf"/>
</dbReference>
<evidence type="ECO:0000259" key="3">
    <source>
        <dbReference type="Pfam" id="PF13193"/>
    </source>
</evidence>
<comment type="caution">
    <text evidence="4">The sequence shown here is derived from an EMBL/GenBank/DDBJ whole genome shotgun (WGS) entry which is preliminary data.</text>
</comment>
<dbReference type="AlphaFoldDB" id="A0A8J6PAP5"/>
<comment type="similarity">
    <text evidence="1">Belongs to the ATP-dependent AMP-binding enzyme family.</text>
</comment>
<dbReference type="InterPro" id="IPR045851">
    <property type="entry name" value="AMP-bd_C_sf"/>
</dbReference>
<feature type="domain" description="AMP-binding enzyme C-terminal" evidence="3">
    <location>
        <begin position="241"/>
        <end position="311"/>
    </location>
</feature>
<feature type="domain" description="AMP-dependent synthetase/ligase" evidence="2">
    <location>
        <begin position="12"/>
        <end position="188"/>
    </location>
</feature>
<evidence type="ECO:0000259" key="2">
    <source>
        <dbReference type="Pfam" id="PF00501"/>
    </source>
</evidence>
<dbReference type="PANTHER" id="PTHR43201">
    <property type="entry name" value="ACYL-COA SYNTHETASE"/>
    <property type="match status" value="1"/>
</dbReference>
<dbReference type="Proteomes" id="UP000654401">
    <property type="component" value="Unassembled WGS sequence"/>
</dbReference>
<evidence type="ECO:0000313" key="5">
    <source>
        <dbReference type="Proteomes" id="UP000654401"/>
    </source>
</evidence>